<keyword evidence="4" id="KW-0812">Transmembrane</keyword>
<dbReference type="EMBL" id="JBHSHP010000058">
    <property type="protein sequence ID" value="MFC4756132.1"/>
    <property type="molecule type" value="Genomic_DNA"/>
</dbReference>
<dbReference type="RefSeq" id="WP_344991654.1">
    <property type="nucleotide sequence ID" value="NZ_BAABCD010000017.1"/>
</dbReference>
<keyword evidence="11" id="KW-1185">Reference proteome</keyword>
<dbReference type="PANTHER" id="PTHR10801:SF0">
    <property type="entry name" value="DELTA(24)-STEROL REDUCTASE"/>
    <property type="match status" value="1"/>
</dbReference>
<proteinExistence type="predicted"/>
<dbReference type="Pfam" id="PF01565">
    <property type="entry name" value="FAD_binding_4"/>
    <property type="match status" value="1"/>
</dbReference>
<dbReference type="PANTHER" id="PTHR10801">
    <property type="entry name" value="24-DEHYDROCHOLESTEROL REDUCTASE"/>
    <property type="match status" value="1"/>
</dbReference>
<evidence type="ECO:0000256" key="3">
    <source>
        <dbReference type="ARBA" id="ARBA00022630"/>
    </source>
</evidence>
<evidence type="ECO:0000313" key="10">
    <source>
        <dbReference type="EMBL" id="MFC4756132.1"/>
    </source>
</evidence>
<evidence type="ECO:0000256" key="5">
    <source>
        <dbReference type="ARBA" id="ARBA00022827"/>
    </source>
</evidence>
<evidence type="ECO:0000256" key="2">
    <source>
        <dbReference type="ARBA" id="ARBA00012405"/>
    </source>
</evidence>
<dbReference type="SUPFAM" id="SSF55103">
    <property type="entry name" value="FAD-linked oxidases, C-terminal domain"/>
    <property type="match status" value="1"/>
</dbReference>
<dbReference type="InterPro" id="IPR006094">
    <property type="entry name" value="Oxid_FAD_bind_N"/>
</dbReference>
<keyword evidence="7" id="KW-0560">Oxidoreductase</keyword>
<dbReference type="InterPro" id="IPR036318">
    <property type="entry name" value="FAD-bd_PCMH-like_sf"/>
</dbReference>
<dbReference type="Gene3D" id="3.30.465.10">
    <property type="match status" value="1"/>
</dbReference>
<dbReference type="InterPro" id="IPR016169">
    <property type="entry name" value="FAD-bd_PCMH_sub2"/>
</dbReference>
<keyword evidence="3" id="KW-0285">Flavoprotein</keyword>
<keyword evidence="6" id="KW-1133">Transmembrane helix</keyword>
<protein>
    <recommendedName>
        <fullName evidence="2">Delta(24)-sterol reductase</fullName>
        <ecNumber evidence="2">1.3.1.72</ecNumber>
    </recommendedName>
</protein>
<dbReference type="EC" id="1.3.1.72" evidence="2"/>
<feature type="domain" description="FAD-binding PCMH-type" evidence="9">
    <location>
        <begin position="6"/>
        <end position="183"/>
    </location>
</feature>
<keyword evidence="5" id="KW-0274">FAD</keyword>
<accession>A0ABV9PSQ3</accession>
<dbReference type="Proteomes" id="UP001595836">
    <property type="component" value="Unassembled WGS sequence"/>
</dbReference>
<organism evidence="10 11">
    <name type="scientific">Dietzia aurantiaca</name>
    <dbReference type="NCBI Taxonomy" id="983873"/>
    <lineage>
        <taxon>Bacteria</taxon>
        <taxon>Bacillati</taxon>
        <taxon>Actinomycetota</taxon>
        <taxon>Actinomycetes</taxon>
        <taxon>Mycobacteriales</taxon>
        <taxon>Dietziaceae</taxon>
        <taxon>Dietzia</taxon>
    </lineage>
</organism>
<evidence type="ECO:0000256" key="1">
    <source>
        <dbReference type="ARBA" id="ARBA00004167"/>
    </source>
</evidence>
<dbReference type="InterPro" id="IPR016164">
    <property type="entry name" value="FAD-linked_Oxase-like_C"/>
</dbReference>
<evidence type="ECO:0000259" key="9">
    <source>
        <dbReference type="PROSITE" id="PS51387"/>
    </source>
</evidence>
<evidence type="ECO:0000256" key="8">
    <source>
        <dbReference type="ARBA" id="ARBA00023136"/>
    </source>
</evidence>
<dbReference type="InterPro" id="IPR016166">
    <property type="entry name" value="FAD-bd_PCMH"/>
</dbReference>
<gene>
    <name evidence="10" type="ORF">ACFO7U_15275</name>
</gene>
<evidence type="ECO:0000256" key="7">
    <source>
        <dbReference type="ARBA" id="ARBA00023002"/>
    </source>
</evidence>
<comment type="caution">
    <text evidence="10">The sequence shown here is derived from an EMBL/GenBank/DDBJ whole genome shotgun (WGS) entry which is preliminary data.</text>
</comment>
<dbReference type="SUPFAM" id="SSF56176">
    <property type="entry name" value="FAD-binding/transporter-associated domain-like"/>
    <property type="match status" value="1"/>
</dbReference>
<comment type="subcellular location">
    <subcellularLocation>
        <location evidence="1">Membrane</location>
        <topology evidence="1">Single-pass membrane protein</topology>
    </subcellularLocation>
</comment>
<evidence type="ECO:0000313" key="11">
    <source>
        <dbReference type="Proteomes" id="UP001595836"/>
    </source>
</evidence>
<sequence>MGSAVTVVDPLEVGAARHAEGVQRLVDSFRAVPEGSPVRLAKKTSNLFRPRASSSSPGLDTTGLTRVISVDPDARTADVQGMCTYEDLVDATLAHGLMPYVVPQLKTITLGGAVTGLGIESSSFRLGLPHESVLEMDVLTGTGEIVTARPDGTERERTLFRGFPNSYGSLGYAVRLRIALEPVRRYVELRHVRFNSIAALTAALERISVEGRYDDDAAAGSADTGGAGSGPDPESARVDFLDGVVFSTDEAYLCLGRHTDEPGPTSDYSGATDKQAIFYRSVQHDGPEGAVKRDRLTIRDYLWRWDTDWFWCSRAFGVQNPRIRKFWPQQLLRSSAYWKIIGLDHRYDLGNKIGALKGEGPRERVVQDVEVTIDHATEFLEWFLREVPIEPLWICPLRLRESSPAPGSDRPWPLYPLDPDTTYVNIGFWSSAPIEPGTAEGAWNRRIEEEVSRLGGHKSLYSEVFYSREEFAELYGGEQATRLKAEFDPNGRFATLYDKAVGAR</sequence>
<evidence type="ECO:0000256" key="6">
    <source>
        <dbReference type="ARBA" id="ARBA00022989"/>
    </source>
</evidence>
<reference evidence="11" key="1">
    <citation type="journal article" date="2019" name="Int. J. Syst. Evol. Microbiol.">
        <title>The Global Catalogue of Microorganisms (GCM) 10K type strain sequencing project: providing services to taxonomists for standard genome sequencing and annotation.</title>
        <authorList>
            <consortium name="The Broad Institute Genomics Platform"/>
            <consortium name="The Broad Institute Genome Sequencing Center for Infectious Disease"/>
            <person name="Wu L."/>
            <person name="Ma J."/>
        </authorList>
    </citation>
    <scope>NUCLEOTIDE SEQUENCE [LARGE SCALE GENOMIC DNA]</scope>
    <source>
        <strain evidence="11">JCM 11882</strain>
    </source>
</reference>
<dbReference type="InterPro" id="IPR040165">
    <property type="entry name" value="Diminuto-like"/>
</dbReference>
<name>A0ABV9PSQ3_9ACTN</name>
<dbReference type="PROSITE" id="PS51387">
    <property type="entry name" value="FAD_PCMH"/>
    <property type="match status" value="1"/>
</dbReference>
<evidence type="ECO:0000256" key="4">
    <source>
        <dbReference type="ARBA" id="ARBA00022692"/>
    </source>
</evidence>
<keyword evidence="8" id="KW-0472">Membrane</keyword>